<sequence>MLRNWVGMVVALQASNLFAEQILQLNSGDRYLGRQTADNSGVFVDCQKKEHKLADGVILPTAQTCAPSSTPNPSQASLITLSPLEVVAVDALGKTIDVERNAKVQTLDLQKFPHIDFSVFGIGKKIGIVTDKKSQYAEWISPDAIFDSSFAAEAKAAQAPPKNEGPPLFDKGS</sequence>
<dbReference type="RefSeq" id="WP_182340495.1">
    <property type="nucleotide sequence ID" value="NZ_JACMYG010000002.1"/>
</dbReference>
<keyword evidence="2" id="KW-1185">Reference proteome</keyword>
<dbReference type="Proteomes" id="UP000526003">
    <property type="component" value="Unassembled WGS sequence"/>
</dbReference>
<accession>A0A7X1GA07</accession>
<protein>
    <submittedName>
        <fullName evidence="1">Uncharacterized protein</fullName>
    </submittedName>
</protein>
<proteinExistence type="predicted"/>
<organism evidence="1 2">
    <name type="scientific">Pseudomonas kielensis</name>
    <dbReference type="NCBI Taxonomy" id="2762577"/>
    <lineage>
        <taxon>Bacteria</taxon>
        <taxon>Pseudomonadati</taxon>
        <taxon>Pseudomonadota</taxon>
        <taxon>Gammaproteobacteria</taxon>
        <taxon>Pseudomonadales</taxon>
        <taxon>Pseudomonadaceae</taxon>
        <taxon>Pseudomonas</taxon>
    </lineage>
</organism>
<comment type="caution">
    <text evidence="1">The sequence shown here is derived from an EMBL/GenBank/DDBJ whole genome shotgun (WGS) entry which is preliminary data.</text>
</comment>
<evidence type="ECO:0000313" key="1">
    <source>
        <dbReference type="EMBL" id="MBC2688621.1"/>
    </source>
</evidence>
<evidence type="ECO:0000313" key="2">
    <source>
        <dbReference type="Proteomes" id="UP000526003"/>
    </source>
</evidence>
<dbReference type="AlphaFoldDB" id="A0A7X1GA07"/>
<dbReference type="EMBL" id="JACMYG010000002">
    <property type="protein sequence ID" value="MBC2688621.1"/>
    <property type="molecule type" value="Genomic_DNA"/>
</dbReference>
<gene>
    <name evidence="1" type="ORF">H7995_02280</name>
</gene>
<reference evidence="1 2" key="1">
    <citation type="submission" date="2020-08" db="EMBL/GenBank/DDBJ databases">
        <title>Pseudomonas sp. nov.</title>
        <authorList>
            <person name="Gieschler S."/>
            <person name="Fiedler G."/>
            <person name="Brinks E."/>
            <person name="Boehnlein C."/>
            <person name="Franz C.M.A.P."/>
            <person name="Kabisch J."/>
        </authorList>
    </citation>
    <scope>NUCLEOTIDE SEQUENCE [LARGE SCALE GENOMIC DNA]</scope>
    <source>
        <strain evidence="1 2">MBT-1</strain>
    </source>
</reference>
<name>A0A7X1GA07_9PSED</name>